<organism evidence="3 4">
    <name type="scientific">Zobellia uliginosa</name>
    <dbReference type="NCBI Taxonomy" id="143224"/>
    <lineage>
        <taxon>Bacteria</taxon>
        <taxon>Pseudomonadati</taxon>
        <taxon>Bacteroidota</taxon>
        <taxon>Flavobacteriia</taxon>
        <taxon>Flavobacteriales</taxon>
        <taxon>Flavobacteriaceae</taxon>
        <taxon>Zobellia</taxon>
    </lineage>
</organism>
<dbReference type="RefSeq" id="WP_076456007.1">
    <property type="nucleotide sequence ID" value="NZ_FTOB01000004.1"/>
</dbReference>
<dbReference type="InterPro" id="IPR011008">
    <property type="entry name" value="Dimeric_a/b-barrel"/>
</dbReference>
<evidence type="ECO:0000256" key="1">
    <source>
        <dbReference type="SAM" id="SignalP"/>
    </source>
</evidence>
<feature type="chain" id="PRO_5047153458" evidence="1">
    <location>
        <begin position="25"/>
        <end position="262"/>
    </location>
</feature>
<name>A0ABY1L0L9_9FLAO</name>
<keyword evidence="4" id="KW-1185">Reference proteome</keyword>
<proteinExistence type="predicted"/>
<dbReference type="SUPFAM" id="SSF54909">
    <property type="entry name" value="Dimeric alpha+beta barrel"/>
    <property type="match status" value="1"/>
</dbReference>
<feature type="signal peptide" evidence="1">
    <location>
        <begin position="1"/>
        <end position="24"/>
    </location>
</feature>
<accession>A0ABY1L0L9</accession>
<dbReference type="Gene3D" id="3.30.70.100">
    <property type="match status" value="2"/>
</dbReference>
<dbReference type="EMBL" id="FTOB01000004">
    <property type="protein sequence ID" value="SIS87023.1"/>
    <property type="molecule type" value="Genomic_DNA"/>
</dbReference>
<sequence>MKKSVSPFFVTTILIFVFAFSVQAQGQDLQFYQLKTYFLKDSHQEKVVDQYLKDAYLPALKRSGIENVGVFKPIPNKEDSELKIYVLIPFGSLEQFLTIDPMIAQDKSHISAGANYINASHDKPPYERIGSTLMKAFSEMPTMKASEITGPKKERVYELRSYESATEALFQNKVDMFNAGGEVELFESLGFNAVFYAEVLSGDRMPNLMYMTTFKDMESRDAHWDAFRTAKKWLKLKAEPKYQNNVSKADIMLLYPTDYSDY</sequence>
<gene>
    <name evidence="3" type="ORF">SAMN05421766_104515</name>
</gene>
<reference evidence="3 4" key="1">
    <citation type="submission" date="2017-01" db="EMBL/GenBank/DDBJ databases">
        <authorList>
            <person name="Varghese N."/>
            <person name="Submissions S."/>
        </authorList>
    </citation>
    <scope>NUCLEOTIDE SEQUENCE [LARGE SCALE GENOMIC DNA]</scope>
    <source>
        <strain evidence="3 4">DSM 2061</strain>
    </source>
</reference>
<dbReference type="Pfam" id="PF07978">
    <property type="entry name" value="NIPSNAP"/>
    <property type="match status" value="1"/>
</dbReference>
<evidence type="ECO:0000259" key="2">
    <source>
        <dbReference type="Pfam" id="PF07978"/>
    </source>
</evidence>
<evidence type="ECO:0000313" key="3">
    <source>
        <dbReference type="EMBL" id="SIS87023.1"/>
    </source>
</evidence>
<dbReference type="Proteomes" id="UP000185728">
    <property type="component" value="Unassembled WGS sequence"/>
</dbReference>
<protein>
    <submittedName>
        <fullName evidence="3">NIPSNAP protein</fullName>
    </submittedName>
</protein>
<evidence type="ECO:0000313" key="4">
    <source>
        <dbReference type="Proteomes" id="UP000185728"/>
    </source>
</evidence>
<comment type="caution">
    <text evidence="3">The sequence shown here is derived from an EMBL/GenBank/DDBJ whole genome shotgun (WGS) entry which is preliminary data.</text>
</comment>
<feature type="domain" description="NIPSNAP" evidence="2">
    <location>
        <begin position="157"/>
        <end position="260"/>
    </location>
</feature>
<keyword evidence="1" id="KW-0732">Signal</keyword>
<dbReference type="InterPro" id="IPR012577">
    <property type="entry name" value="NIPSNAP"/>
</dbReference>